<reference evidence="2 3" key="1">
    <citation type="submission" date="2019-12" db="EMBL/GenBank/DDBJ databases">
        <title>Genomic-based taxomic classification of the family Erythrobacteraceae.</title>
        <authorList>
            <person name="Xu L."/>
        </authorList>
    </citation>
    <scope>NUCLEOTIDE SEQUENCE [LARGE SCALE GENOMIC DNA]</scope>
    <source>
        <strain evidence="2 3">KEMB 9005-328</strain>
    </source>
</reference>
<dbReference type="EMBL" id="WTYA01000001">
    <property type="protein sequence ID" value="MXP27203.1"/>
    <property type="molecule type" value="Genomic_DNA"/>
</dbReference>
<keyword evidence="1" id="KW-0812">Transmembrane</keyword>
<keyword evidence="1" id="KW-1133">Transmembrane helix</keyword>
<feature type="transmembrane region" description="Helical" evidence="1">
    <location>
        <begin position="86"/>
        <end position="104"/>
    </location>
</feature>
<feature type="transmembrane region" description="Helical" evidence="1">
    <location>
        <begin position="111"/>
        <end position="136"/>
    </location>
</feature>
<gene>
    <name evidence="2" type="ORF">GRI58_00005</name>
</gene>
<feature type="transmembrane region" description="Helical" evidence="1">
    <location>
        <begin position="53"/>
        <end position="74"/>
    </location>
</feature>
<sequence length="139" mass="15788">MWQYRQLIELLQLCRVLTGHNGGIVGEADVEHVAVPRYVFSMCLIHNRPHPRVAITLLSIGVMLGAISFLVNLVASPHYGWLLHRWAVFFFLAVVSTTLGIRFAGRRTRWVALLMLVILAISAIDPLRRILIYGAWWDA</sequence>
<keyword evidence="1" id="KW-0472">Membrane</keyword>
<evidence type="ECO:0000256" key="1">
    <source>
        <dbReference type="SAM" id="Phobius"/>
    </source>
</evidence>
<proteinExistence type="predicted"/>
<comment type="caution">
    <text evidence="2">The sequence shown here is derived from an EMBL/GenBank/DDBJ whole genome shotgun (WGS) entry which is preliminary data.</text>
</comment>
<evidence type="ECO:0000313" key="3">
    <source>
        <dbReference type="Proteomes" id="UP000439780"/>
    </source>
</evidence>
<evidence type="ECO:0000313" key="2">
    <source>
        <dbReference type="EMBL" id="MXP27203.1"/>
    </source>
</evidence>
<accession>A0A845AD89</accession>
<organism evidence="2 3">
    <name type="scientific">Qipengyuania algicida</name>
    <dbReference type="NCBI Taxonomy" id="1836209"/>
    <lineage>
        <taxon>Bacteria</taxon>
        <taxon>Pseudomonadati</taxon>
        <taxon>Pseudomonadota</taxon>
        <taxon>Alphaproteobacteria</taxon>
        <taxon>Sphingomonadales</taxon>
        <taxon>Erythrobacteraceae</taxon>
        <taxon>Qipengyuania</taxon>
    </lineage>
</organism>
<protein>
    <submittedName>
        <fullName evidence="2">Uncharacterized protein</fullName>
    </submittedName>
</protein>
<dbReference type="RefSeq" id="WP_160751522.1">
    <property type="nucleotide sequence ID" value="NZ_WTYA01000001.1"/>
</dbReference>
<name>A0A845AD89_9SPHN</name>
<dbReference type="Proteomes" id="UP000439780">
    <property type="component" value="Unassembled WGS sequence"/>
</dbReference>
<keyword evidence="3" id="KW-1185">Reference proteome</keyword>
<dbReference type="AlphaFoldDB" id="A0A845AD89"/>